<dbReference type="Proteomes" id="UP000239720">
    <property type="component" value="Unassembled WGS sequence"/>
</dbReference>
<proteinExistence type="inferred from homology"/>
<evidence type="ECO:0000313" key="10">
    <source>
        <dbReference type="EMBL" id="PQQ66520.1"/>
    </source>
</evidence>
<dbReference type="GO" id="GO:0055085">
    <property type="term" value="P:transmembrane transport"/>
    <property type="evidence" value="ECO:0007669"/>
    <property type="project" value="InterPro"/>
</dbReference>
<keyword evidence="5 7" id="KW-1133">Transmembrane helix</keyword>
<evidence type="ECO:0000313" key="12">
    <source>
        <dbReference type="Proteomes" id="UP000239720"/>
    </source>
</evidence>
<keyword evidence="2 7" id="KW-0813">Transport</keyword>
<sequence length="304" mass="33929">MYVKIGKKRYSVADIAFNVFNFLIMTFLIISTLYPFLNTLAVSFNDGIDALRGGIRLWPRMFTLQNYKTVFVGGTIFNAFLVSVARTILAAAINVFLTAMMGYCLSRKEYVLNKFITVVFVLTMYFNAGLIPNYLLIKKLGLLNSFWVYIIPGMISAFNVIVVRTYINTIPESLVESARIDGAGDFKIFIRIIFPLAKPALAVVGMFTIIYQWNSWFDTYLYAPSKQELSTLQYELQKLLASSFSQSSAQRATSATAGQMASSLVTPVTLQAAITIIAMVPILCVYPLLQKYFIAGLNVGGVKE</sequence>
<evidence type="ECO:0000256" key="4">
    <source>
        <dbReference type="ARBA" id="ARBA00022692"/>
    </source>
</evidence>
<name>A0A2K9EEW2_9FIRM</name>
<dbReference type="SUPFAM" id="SSF161098">
    <property type="entry name" value="MetI-like"/>
    <property type="match status" value="1"/>
</dbReference>
<keyword evidence="6 7" id="KW-0472">Membrane</keyword>
<evidence type="ECO:0000313" key="9">
    <source>
        <dbReference type="EMBL" id="AUG56433.1"/>
    </source>
</evidence>
<organism evidence="9 11">
    <name type="scientific">Acetivibrio saccincola</name>
    <dbReference type="NCBI Taxonomy" id="1677857"/>
    <lineage>
        <taxon>Bacteria</taxon>
        <taxon>Bacillati</taxon>
        <taxon>Bacillota</taxon>
        <taxon>Clostridia</taxon>
        <taxon>Eubacteriales</taxon>
        <taxon>Oscillospiraceae</taxon>
        <taxon>Acetivibrio</taxon>
    </lineage>
</organism>
<dbReference type="InterPro" id="IPR000515">
    <property type="entry name" value="MetI-like"/>
</dbReference>
<keyword evidence="11" id="KW-1185">Reference proteome</keyword>
<gene>
    <name evidence="9" type="primary">araQ2</name>
    <name evidence="10" type="ORF">B9R14_06980</name>
    <name evidence="9" type="ORF">HVS_02390</name>
</gene>
<dbReference type="EMBL" id="NEMB01000003">
    <property type="protein sequence ID" value="PQQ66520.1"/>
    <property type="molecule type" value="Genomic_DNA"/>
</dbReference>
<evidence type="ECO:0000256" key="3">
    <source>
        <dbReference type="ARBA" id="ARBA00022475"/>
    </source>
</evidence>
<feature type="domain" description="ABC transmembrane type-1" evidence="8">
    <location>
        <begin position="80"/>
        <end position="289"/>
    </location>
</feature>
<protein>
    <submittedName>
        <fullName evidence="9">L-arabinose transport system permease protein AraQ</fullName>
    </submittedName>
    <submittedName>
        <fullName evidence="10">Sugar ABC transporter permease</fullName>
    </submittedName>
</protein>
<dbReference type="Gene3D" id="1.10.3720.10">
    <property type="entry name" value="MetI-like"/>
    <property type="match status" value="1"/>
</dbReference>
<keyword evidence="3" id="KW-1003">Cell membrane</keyword>
<dbReference type="RefSeq" id="WP_101298844.1">
    <property type="nucleotide sequence ID" value="NZ_CP025197.1"/>
</dbReference>
<comment type="subcellular location">
    <subcellularLocation>
        <location evidence="1 7">Cell membrane</location>
        <topology evidence="1 7">Multi-pass membrane protein</topology>
    </subcellularLocation>
</comment>
<feature type="transmembrane region" description="Helical" evidence="7">
    <location>
        <begin position="188"/>
        <end position="211"/>
    </location>
</feature>
<evidence type="ECO:0000256" key="2">
    <source>
        <dbReference type="ARBA" id="ARBA00022448"/>
    </source>
</evidence>
<evidence type="ECO:0000256" key="5">
    <source>
        <dbReference type="ARBA" id="ARBA00022989"/>
    </source>
</evidence>
<evidence type="ECO:0000256" key="7">
    <source>
        <dbReference type="RuleBase" id="RU363032"/>
    </source>
</evidence>
<evidence type="ECO:0000256" key="6">
    <source>
        <dbReference type="ARBA" id="ARBA00023136"/>
    </source>
</evidence>
<dbReference type="CDD" id="cd06261">
    <property type="entry name" value="TM_PBP2"/>
    <property type="match status" value="1"/>
</dbReference>
<dbReference type="InterPro" id="IPR035906">
    <property type="entry name" value="MetI-like_sf"/>
</dbReference>
<keyword evidence="4 7" id="KW-0812">Transmembrane</keyword>
<feature type="transmembrane region" description="Helical" evidence="7">
    <location>
        <begin position="146"/>
        <end position="167"/>
    </location>
</feature>
<accession>A0A2K9EEW2</accession>
<evidence type="ECO:0000259" key="8">
    <source>
        <dbReference type="PROSITE" id="PS50928"/>
    </source>
</evidence>
<feature type="transmembrane region" description="Helical" evidence="7">
    <location>
        <begin position="115"/>
        <end position="134"/>
    </location>
</feature>
<comment type="similarity">
    <text evidence="7">Belongs to the binding-protein-dependent transport system permease family.</text>
</comment>
<reference evidence="10 12" key="2">
    <citation type="journal article" date="2018" name="Syst. Appl. Microbiol.">
        <title>Characterization and high-quality draft genome sequence of Herbivorax saccincola A7, an anaerobic, alkaliphilic, thermophilic, cellulolytic, and xylanolytic bacterium.</title>
        <authorList>
            <person name="Aikawa S."/>
            <person name="Baramee S."/>
            <person name="Sermsathanaswadi J."/>
            <person name="Thianheng P."/>
            <person name="Tachaapaikoon C."/>
            <person name="Shikata A."/>
            <person name="Waeonukul R."/>
            <person name="Pason P."/>
            <person name="Ratanakhanokchai K."/>
            <person name="Kosugi A."/>
        </authorList>
    </citation>
    <scope>NUCLEOTIDE SEQUENCE [LARGE SCALE GENOMIC DNA]</scope>
    <source>
        <strain evidence="10 12">A7</strain>
    </source>
</reference>
<feature type="transmembrane region" description="Helical" evidence="7">
    <location>
        <begin position="12"/>
        <end position="37"/>
    </location>
</feature>
<reference evidence="9 11" key="1">
    <citation type="submission" date="2017-12" db="EMBL/GenBank/DDBJ databases">
        <title>Complete genome sequence of Herbivorax saccincola GGR1, a novel Cellulosome-producing hydrolytic bacterium in a thermophilic biogas plant, established by Illumina and Nanopore MinION sequencing.</title>
        <authorList>
            <person name="Pechtl A."/>
            <person name="Ruckert C."/>
            <person name="Koeck D.E."/>
            <person name="Maus I."/>
            <person name="Winkler A."/>
            <person name="Kalinowski J."/>
            <person name="Puhler A."/>
            <person name="Schwarz W.W."/>
            <person name="Zverlov V.V."/>
            <person name="Schluter A."/>
            <person name="Liebl W."/>
        </authorList>
    </citation>
    <scope>NUCLEOTIDE SEQUENCE [LARGE SCALE GENOMIC DNA]</scope>
    <source>
        <strain evidence="9">GGR1</strain>
        <strain evidence="11">SR1</strain>
    </source>
</reference>
<dbReference type="OrthoDB" id="157184at2"/>
<dbReference type="PANTHER" id="PTHR43744:SF9">
    <property type="entry name" value="POLYGALACTURONAN_RHAMNOGALACTURONAN TRANSPORT SYSTEM PERMEASE PROTEIN YTCP"/>
    <property type="match status" value="1"/>
</dbReference>
<dbReference type="Proteomes" id="UP000233534">
    <property type="component" value="Chromosome"/>
</dbReference>
<dbReference type="KEGG" id="hsc:HVS_02390"/>
<dbReference type="EMBL" id="CP025197">
    <property type="protein sequence ID" value="AUG56433.1"/>
    <property type="molecule type" value="Genomic_DNA"/>
</dbReference>
<dbReference type="PANTHER" id="PTHR43744">
    <property type="entry name" value="ABC TRANSPORTER PERMEASE PROTEIN MG189-RELATED-RELATED"/>
    <property type="match status" value="1"/>
</dbReference>
<evidence type="ECO:0000313" key="11">
    <source>
        <dbReference type="Proteomes" id="UP000233534"/>
    </source>
</evidence>
<feature type="transmembrane region" description="Helical" evidence="7">
    <location>
        <begin position="76"/>
        <end position="103"/>
    </location>
</feature>
<evidence type="ECO:0000256" key="1">
    <source>
        <dbReference type="ARBA" id="ARBA00004651"/>
    </source>
</evidence>
<dbReference type="AlphaFoldDB" id="A0A2K9EEW2"/>
<dbReference type="Pfam" id="PF00528">
    <property type="entry name" value="BPD_transp_1"/>
    <property type="match status" value="1"/>
</dbReference>
<dbReference type="GO" id="GO:0005886">
    <property type="term" value="C:plasma membrane"/>
    <property type="evidence" value="ECO:0007669"/>
    <property type="project" value="UniProtKB-SubCell"/>
</dbReference>
<dbReference type="PROSITE" id="PS50928">
    <property type="entry name" value="ABC_TM1"/>
    <property type="match status" value="1"/>
</dbReference>
<feature type="transmembrane region" description="Helical" evidence="7">
    <location>
        <begin position="268"/>
        <end position="289"/>
    </location>
</feature>